<dbReference type="PANTHER" id="PTHR21666">
    <property type="entry name" value="PEPTIDASE-RELATED"/>
    <property type="match status" value="1"/>
</dbReference>
<dbReference type="InterPro" id="IPR011055">
    <property type="entry name" value="Dup_hybrid_motif"/>
</dbReference>
<reference evidence="3 4" key="1">
    <citation type="submission" date="2020-03" db="EMBL/GenBank/DDBJ databases">
        <title>Soil Listeria distribution.</title>
        <authorList>
            <person name="Liao J."/>
            <person name="Wiedmann M."/>
        </authorList>
    </citation>
    <scope>NUCLEOTIDE SEQUENCE [LARGE SCALE GENOMIC DNA]</scope>
    <source>
        <strain evidence="3 4">FSL L7-1427</strain>
    </source>
</reference>
<comment type="caution">
    <text evidence="3">The sequence shown here is derived from an EMBL/GenBank/DDBJ whole genome shotgun (WGS) entry which is preliminary data.</text>
</comment>
<feature type="domain" description="M23ase beta-sheet core" evidence="1">
    <location>
        <begin position="215"/>
        <end position="317"/>
    </location>
</feature>
<protein>
    <submittedName>
        <fullName evidence="3">Peptidoglycan DD-metalloendopeptidase family protein</fullName>
    </submittedName>
</protein>
<gene>
    <name evidence="3" type="ORF">HB907_06470</name>
</gene>
<name>A0A841ZT79_9LIST</name>
<dbReference type="AlphaFoldDB" id="A0A841ZT79"/>
<dbReference type="InterPro" id="IPR050570">
    <property type="entry name" value="Cell_wall_metabolism_enzyme"/>
</dbReference>
<dbReference type="CDD" id="cd16891">
    <property type="entry name" value="CwlT-like"/>
    <property type="match status" value="1"/>
</dbReference>
<dbReference type="Gene3D" id="1.10.530.10">
    <property type="match status" value="1"/>
</dbReference>
<dbReference type="Proteomes" id="UP000586951">
    <property type="component" value="Unassembled WGS sequence"/>
</dbReference>
<evidence type="ECO:0000259" key="2">
    <source>
        <dbReference type="Pfam" id="PF13702"/>
    </source>
</evidence>
<dbReference type="InterPro" id="IPR047194">
    <property type="entry name" value="CwlT-like_lysozyme"/>
</dbReference>
<proteinExistence type="predicted"/>
<dbReference type="Pfam" id="PF01551">
    <property type="entry name" value="Peptidase_M23"/>
    <property type="match status" value="1"/>
</dbReference>
<dbReference type="CDD" id="cd12797">
    <property type="entry name" value="M23_peptidase"/>
    <property type="match status" value="1"/>
</dbReference>
<evidence type="ECO:0000313" key="3">
    <source>
        <dbReference type="EMBL" id="MBC1565048.1"/>
    </source>
</evidence>
<sequence>MKKILVIALCLLGLMFVPLSAILLMAGDEDVKSGIESGEETGLSQVAPEVERYRPLFEKYAVKYQLEKYVDIIMALVMQESGGRYPDVMQSSESIGLPPNTITDPEYSIDMGMAHFKNVLTKAKGDVDLTLQSYNYGGGFIDYVNAGRGGKYTLQLAHEFSVYQAQKLGWSSYGDPEYVPHVRRYLVSSNNSGSFIIPVDNPIVSSGFGIRWGTLHKGLDFAEPIGTAVKASKAGKVEVAFFGITGSGFGGYGNVIMINHLNGEWTLYAHLSRIETKVGAVVNQGTKIGETGNTGDSTGPHLHFEIRKESGGAQIDPAPSLGIKNTGG</sequence>
<dbReference type="SUPFAM" id="SSF51261">
    <property type="entry name" value="Duplicated hybrid motif"/>
    <property type="match status" value="1"/>
</dbReference>
<dbReference type="SUPFAM" id="SSF53955">
    <property type="entry name" value="Lysozyme-like"/>
    <property type="match status" value="1"/>
</dbReference>
<dbReference type="InterPro" id="IPR016047">
    <property type="entry name" value="M23ase_b-sheet_dom"/>
</dbReference>
<dbReference type="InterPro" id="IPR023346">
    <property type="entry name" value="Lysozyme-like_dom_sf"/>
</dbReference>
<feature type="domain" description="CwlT-like lysozyme" evidence="2">
    <location>
        <begin position="49"/>
        <end position="169"/>
    </location>
</feature>
<dbReference type="Pfam" id="PF13702">
    <property type="entry name" value="Lysozyme_like"/>
    <property type="match status" value="1"/>
</dbReference>
<dbReference type="EMBL" id="JAARRU010000001">
    <property type="protein sequence ID" value="MBC1565048.1"/>
    <property type="molecule type" value="Genomic_DNA"/>
</dbReference>
<accession>A0A841ZT79</accession>
<dbReference type="PANTHER" id="PTHR21666:SF270">
    <property type="entry name" value="MUREIN HYDROLASE ACTIVATOR ENVC"/>
    <property type="match status" value="1"/>
</dbReference>
<dbReference type="Gene3D" id="2.70.70.10">
    <property type="entry name" value="Glucose Permease (Domain IIA)"/>
    <property type="match status" value="1"/>
</dbReference>
<evidence type="ECO:0000259" key="1">
    <source>
        <dbReference type="Pfam" id="PF01551"/>
    </source>
</evidence>
<dbReference type="GO" id="GO:0004222">
    <property type="term" value="F:metalloendopeptidase activity"/>
    <property type="evidence" value="ECO:0007669"/>
    <property type="project" value="TreeGrafter"/>
</dbReference>
<evidence type="ECO:0000313" key="4">
    <source>
        <dbReference type="Proteomes" id="UP000586951"/>
    </source>
</evidence>
<dbReference type="RefSeq" id="WP_185417011.1">
    <property type="nucleotide sequence ID" value="NZ_JAARRU010000001.1"/>
</dbReference>
<organism evidence="3 4">
    <name type="scientific">Listeria booriae</name>
    <dbReference type="NCBI Taxonomy" id="1552123"/>
    <lineage>
        <taxon>Bacteria</taxon>
        <taxon>Bacillati</taxon>
        <taxon>Bacillota</taxon>
        <taxon>Bacilli</taxon>
        <taxon>Bacillales</taxon>
        <taxon>Listeriaceae</taxon>
        <taxon>Listeria</taxon>
    </lineage>
</organism>